<keyword evidence="2" id="KW-0812">Transmembrane</keyword>
<feature type="transmembrane region" description="Helical" evidence="2">
    <location>
        <begin position="12"/>
        <end position="30"/>
    </location>
</feature>
<evidence type="ECO:0000256" key="2">
    <source>
        <dbReference type="SAM" id="Phobius"/>
    </source>
</evidence>
<protein>
    <submittedName>
        <fullName evidence="3">Uncharacterized protein</fullName>
    </submittedName>
</protein>
<accession>S2KNR7</accession>
<evidence type="ECO:0000313" key="4">
    <source>
        <dbReference type="Proteomes" id="UP000014463"/>
    </source>
</evidence>
<feature type="transmembrane region" description="Helical" evidence="2">
    <location>
        <begin position="36"/>
        <end position="55"/>
    </location>
</feature>
<comment type="caution">
    <text evidence="3">The sequence shown here is derived from an EMBL/GenBank/DDBJ whole genome shotgun (WGS) entry which is preliminary data.</text>
</comment>
<evidence type="ECO:0000256" key="1">
    <source>
        <dbReference type="SAM" id="MobiDB-lite"/>
    </source>
</evidence>
<organism evidence="3 4">
    <name type="scientific">Litchfieldella anticariensis (strain DSM 16096 / CECT 5854 / CIP 108499 / LMG 22089 / FP35)</name>
    <name type="common">Halomonas anticariensis</name>
    <dbReference type="NCBI Taxonomy" id="1121939"/>
    <lineage>
        <taxon>Bacteria</taxon>
        <taxon>Pseudomonadati</taxon>
        <taxon>Pseudomonadota</taxon>
        <taxon>Gammaproteobacteria</taxon>
        <taxon>Oceanospirillales</taxon>
        <taxon>Halomonadaceae</taxon>
        <taxon>Litchfieldella</taxon>
    </lineage>
</organism>
<keyword evidence="2" id="KW-0472">Membrane</keyword>
<dbReference type="AlphaFoldDB" id="S2KNR7"/>
<evidence type="ECO:0000313" key="3">
    <source>
        <dbReference type="EMBL" id="EPC03555.1"/>
    </source>
</evidence>
<dbReference type="EMBL" id="ASTJ01000012">
    <property type="protein sequence ID" value="EPC03555.1"/>
    <property type="molecule type" value="Genomic_DNA"/>
</dbReference>
<feature type="region of interest" description="Disordered" evidence="1">
    <location>
        <begin position="70"/>
        <end position="90"/>
    </location>
</feature>
<dbReference type="Proteomes" id="UP000014463">
    <property type="component" value="Unassembled WGS sequence"/>
</dbReference>
<keyword evidence="4" id="KW-1185">Reference proteome</keyword>
<dbReference type="OrthoDB" id="6165693at2"/>
<name>S2KNR7_LITA3</name>
<proteinExistence type="predicted"/>
<gene>
    <name evidence="3" type="ORF">L861_18645</name>
</gene>
<reference evidence="3 4" key="1">
    <citation type="journal article" date="2013" name="Genome Announc.">
        <title>Draft genome sequence of the moderately halophilic gammaproteobacterium Halomonas anticariensis FP35.</title>
        <authorList>
            <person name="Tahrioui A."/>
            <person name="Quesada E."/>
            <person name="Llamas I."/>
        </authorList>
    </citation>
    <scope>NUCLEOTIDE SEQUENCE [LARGE SCALE GENOMIC DNA]</scope>
    <source>
        <strain evidence="4">DSM 16096 / CECT 5854 / LMG 22089 / FP35</strain>
    </source>
</reference>
<dbReference type="RefSeq" id="WP_016415675.1">
    <property type="nucleotide sequence ID" value="NZ_AUAB01000016.1"/>
</dbReference>
<sequence>MFQRRERSILEFMIWSVAAVLTPYSTYVIIKYGDAVFLGAPLLNALLFIAAMLCAKINTSLDDTLFKDQETDDSDAEEAESPDEPQQVGGVRVLRLAPDSPLKGYGMERGTIRTINGGTPSSAEKANQLLVQGQNEIEWVARSGKEMRSFIYVREGDLKAQFKQIIPRQN</sequence>
<dbReference type="PATRIC" id="fig|1121939.11.peg.1180"/>
<feature type="compositionally biased region" description="Acidic residues" evidence="1">
    <location>
        <begin position="70"/>
        <end position="83"/>
    </location>
</feature>
<keyword evidence="2" id="KW-1133">Transmembrane helix</keyword>